<keyword evidence="3" id="KW-1185">Reference proteome</keyword>
<sequence>MYYHEVFTITPLRHLFTHSFYHPEKGERERERRGCVLLEGEGEISKKSTLGFKCF</sequence>
<accession>A0A251RYS6</accession>
<dbReference type="AlphaFoldDB" id="A0A251RYS6"/>
<evidence type="ECO:0000313" key="2">
    <source>
        <dbReference type="EMBL" id="OTF91625.1"/>
    </source>
</evidence>
<proteinExistence type="predicted"/>
<evidence type="ECO:0000313" key="3">
    <source>
        <dbReference type="Proteomes" id="UP000215914"/>
    </source>
</evidence>
<organism evidence="2 3">
    <name type="scientific">Helianthus annuus</name>
    <name type="common">Common sunflower</name>
    <dbReference type="NCBI Taxonomy" id="4232"/>
    <lineage>
        <taxon>Eukaryota</taxon>
        <taxon>Viridiplantae</taxon>
        <taxon>Streptophyta</taxon>
        <taxon>Embryophyta</taxon>
        <taxon>Tracheophyta</taxon>
        <taxon>Spermatophyta</taxon>
        <taxon>Magnoliopsida</taxon>
        <taxon>eudicotyledons</taxon>
        <taxon>Gunneridae</taxon>
        <taxon>Pentapetalae</taxon>
        <taxon>asterids</taxon>
        <taxon>campanulids</taxon>
        <taxon>Asterales</taxon>
        <taxon>Asteraceae</taxon>
        <taxon>Asteroideae</taxon>
        <taxon>Heliantheae alliance</taxon>
        <taxon>Heliantheae</taxon>
        <taxon>Helianthus</taxon>
    </lineage>
</organism>
<reference evidence="1" key="3">
    <citation type="submission" date="2020-06" db="EMBL/GenBank/DDBJ databases">
        <title>Helianthus annuus Genome sequencing and assembly Release 2.</title>
        <authorList>
            <person name="Gouzy J."/>
            <person name="Langlade N."/>
            <person name="Munos S."/>
        </authorList>
    </citation>
    <scope>NUCLEOTIDE SEQUENCE</scope>
    <source>
        <tissue evidence="1">Leaves</tissue>
    </source>
</reference>
<dbReference type="EMBL" id="MNCJ02000331">
    <property type="protein sequence ID" value="KAF5760076.1"/>
    <property type="molecule type" value="Genomic_DNA"/>
</dbReference>
<dbReference type="Gramene" id="mRNA:HanXRQr2_Chr16g0749041">
    <property type="protein sequence ID" value="CDS:HanXRQr2_Chr16g0749041.1"/>
    <property type="gene ID" value="HanXRQr2_Chr16g0749041"/>
</dbReference>
<evidence type="ECO:0000313" key="1">
    <source>
        <dbReference type="EMBL" id="KAF5760076.1"/>
    </source>
</evidence>
<reference evidence="2" key="2">
    <citation type="submission" date="2017-02" db="EMBL/GenBank/DDBJ databases">
        <title>Sunflower complete genome.</title>
        <authorList>
            <person name="Langlade N."/>
            <person name="Munos S."/>
        </authorList>
    </citation>
    <scope>NUCLEOTIDE SEQUENCE [LARGE SCALE GENOMIC DNA]</scope>
    <source>
        <tissue evidence="2">Leaves</tissue>
    </source>
</reference>
<dbReference type="Proteomes" id="UP000215914">
    <property type="component" value="Chromosome 16"/>
</dbReference>
<dbReference type="InParanoid" id="A0A251RYS6"/>
<protein>
    <submittedName>
        <fullName evidence="2">Uncharacterized protein</fullName>
    </submittedName>
</protein>
<name>A0A251RYS6_HELAN</name>
<reference evidence="1 3" key="1">
    <citation type="journal article" date="2017" name="Nature">
        <title>The sunflower genome provides insights into oil metabolism, flowering and Asterid evolution.</title>
        <authorList>
            <person name="Badouin H."/>
            <person name="Gouzy J."/>
            <person name="Grassa C.J."/>
            <person name="Murat F."/>
            <person name="Staton S.E."/>
            <person name="Cottret L."/>
            <person name="Lelandais-Briere C."/>
            <person name="Owens G.L."/>
            <person name="Carrere S."/>
            <person name="Mayjonade B."/>
            <person name="Legrand L."/>
            <person name="Gill N."/>
            <person name="Kane N.C."/>
            <person name="Bowers J.E."/>
            <person name="Hubner S."/>
            <person name="Bellec A."/>
            <person name="Berard A."/>
            <person name="Berges H."/>
            <person name="Blanchet N."/>
            <person name="Boniface M.C."/>
            <person name="Brunel D."/>
            <person name="Catrice O."/>
            <person name="Chaidir N."/>
            <person name="Claudel C."/>
            <person name="Donnadieu C."/>
            <person name="Faraut T."/>
            <person name="Fievet G."/>
            <person name="Helmstetter N."/>
            <person name="King M."/>
            <person name="Knapp S.J."/>
            <person name="Lai Z."/>
            <person name="Le Paslier M.C."/>
            <person name="Lippi Y."/>
            <person name="Lorenzon L."/>
            <person name="Mandel J.R."/>
            <person name="Marage G."/>
            <person name="Marchand G."/>
            <person name="Marquand E."/>
            <person name="Bret-Mestries E."/>
            <person name="Morien E."/>
            <person name="Nambeesan S."/>
            <person name="Nguyen T."/>
            <person name="Pegot-Espagnet P."/>
            <person name="Pouilly N."/>
            <person name="Raftis F."/>
            <person name="Sallet E."/>
            <person name="Schiex T."/>
            <person name="Thomas J."/>
            <person name="Vandecasteele C."/>
            <person name="Vares D."/>
            <person name="Vear F."/>
            <person name="Vautrin S."/>
            <person name="Crespi M."/>
            <person name="Mangin B."/>
            <person name="Burke J.M."/>
            <person name="Salse J."/>
            <person name="Munos S."/>
            <person name="Vincourt P."/>
            <person name="Rieseberg L.H."/>
            <person name="Langlade N.B."/>
        </authorList>
    </citation>
    <scope>NUCLEOTIDE SEQUENCE [LARGE SCALE GENOMIC DNA]</scope>
    <source>
        <strain evidence="3">cv. SF193</strain>
        <tissue evidence="1">Leaves</tissue>
    </source>
</reference>
<dbReference type="EMBL" id="CM007905">
    <property type="protein sequence ID" value="OTF91625.1"/>
    <property type="molecule type" value="Genomic_DNA"/>
</dbReference>
<gene>
    <name evidence="2" type="ORF">HannXRQ_Chr16g0512841</name>
    <name evidence="1" type="ORF">HanXRQr2_Chr16g0749041</name>
</gene>